<evidence type="ECO:0000256" key="1">
    <source>
        <dbReference type="PROSITE-ProRule" id="PRU00288"/>
    </source>
</evidence>
<dbReference type="PANTHER" id="PTHR46021">
    <property type="entry name" value="ARF-GAP WITH DUAL PH DOMAIN-CONTAINING PROTEIN 1-LIKE PROTEIN"/>
    <property type="match status" value="1"/>
</dbReference>
<dbReference type="GO" id="GO:0005737">
    <property type="term" value="C:cytoplasm"/>
    <property type="evidence" value="ECO:0007669"/>
    <property type="project" value="TreeGrafter"/>
</dbReference>
<feature type="domain" description="PH" evidence="3">
    <location>
        <begin position="129"/>
        <end position="256"/>
    </location>
</feature>
<dbReference type="InterPro" id="IPR052589">
    <property type="entry name" value="Arf-GAP_dual-PH_domain"/>
</dbReference>
<dbReference type="AlphaFoldDB" id="A0AAN8J5H9"/>
<dbReference type="GO" id="GO:0008270">
    <property type="term" value="F:zinc ion binding"/>
    <property type="evidence" value="ECO:0007669"/>
    <property type="project" value="UniProtKB-KW"/>
</dbReference>
<dbReference type="Gene3D" id="1.10.220.150">
    <property type="entry name" value="Arf GTPase activating protein"/>
    <property type="match status" value="1"/>
</dbReference>
<dbReference type="InterPro" id="IPR037278">
    <property type="entry name" value="ARFGAP/RecO"/>
</dbReference>
<dbReference type="CDD" id="cd01251">
    <property type="entry name" value="PH2_ADAP"/>
    <property type="match status" value="1"/>
</dbReference>
<evidence type="ECO:0000313" key="6">
    <source>
        <dbReference type="Proteomes" id="UP001347796"/>
    </source>
</evidence>
<feature type="domain" description="PH" evidence="3">
    <location>
        <begin position="278"/>
        <end position="380"/>
    </location>
</feature>
<feature type="domain" description="Arf-GAP" evidence="4">
    <location>
        <begin position="6"/>
        <end position="126"/>
    </location>
</feature>
<evidence type="ECO:0000256" key="2">
    <source>
        <dbReference type="SAM" id="MobiDB-lite"/>
    </source>
</evidence>
<reference evidence="5 6" key="1">
    <citation type="submission" date="2024-01" db="EMBL/GenBank/DDBJ databases">
        <title>The genome of the rayed Mediterranean limpet Patella caerulea (Linnaeus, 1758).</title>
        <authorList>
            <person name="Anh-Thu Weber A."/>
            <person name="Halstead-Nussloch G."/>
        </authorList>
    </citation>
    <scope>NUCLEOTIDE SEQUENCE [LARGE SCALE GENOMIC DNA]</scope>
    <source>
        <strain evidence="5">AATW-2023a</strain>
        <tissue evidence="5">Whole specimen</tissue>
    </source>
</reference>
<dbReference type="GO" id="GO:0005096">
    <property type="term" value="F:GTPase activator activity"/>
    <property type="evidence" value="ECO:0007669"/>
    <property type="project" value="InterPro"/>
</dbReference>
<name>A0AAN8J5H9_PATCE</name>
<feature type="region of interest" description="Disordered" evidence="2">
    <location>
        <begin position="172"/>
        <end position="197"/>
    </location>
</feature>
<dbReference type="SMART" id="SM00105">
    <property type="entry name" value="ArfGap"/>
    <property type="match status" value="1"/>
</dbReference>
<dbReference type="GO" id="GO:0005886">
    <property type="term" value="C:plasma membrane"/>
    <property type="evidence" value="ECO:0007669"/>
    <property type="project" value="TreeGrafter"/>
</dbReference>
<keyword evidence="1" id="KW-0862">Zinc</keyword>
<gene>
    <name evidence="5" type="ORF">SNE40_018710</name>
</gene>
<feature type="compositionally biased region" description="Low complexity" evidence="2">
    <location>
        <begin position="172"/>
        <end position="187"/>
    </location>
</feature>
<dbReference type="FunFam" id="2.30.29.30:FF:000099">
    <property type="entry name" value="Arf-GAP with dual PH domain-containing protein 1"/>
    <property type="match status" value="1"/>
</dbReference>
<dbReference type="Pfam" id="PF00169">
    <property type="entry name" value="PH"/>
    <property type="match status" value="2"/>
</dbReference>
<keyword evidence="1" id="KW-0479">Metal-binding</keyword>
<dbReference type="PROSITE" id="PS50003">
    <property type="entry name" value="PH_DOMAIN"/>
    <property type="match status" value="2"/>
</dbReference>
<evidence type="ECO:0000259" key="3">
    <source>
        <dbReference type="PROSITE" id="PS50003"/>
    </source>
</evidence>
<evidence type="ECO:0000313" key="5">
    <source>
        <dbReference type="EMBL" id="KAK6170285.1"/>
    </source>
</evidence>
<dbReference type="InterPro" id="IPR037849">
    <property type="entry name" value="PH1_ADAP"/>
</dbReference>
<dbReference type="GO" id="GO:0005547">
    <property type="term" value="F:phosphatidylinositol-3,4,5-trisphosphate binding"/>
    <property type="evidence" value="ECO:0007669"/>
    <property type="project" value="TreeGrafter"/>
</dbReference>
<dbReference type="CDD" id="cd13252">
    <property type="entry name" value="PH1_ADAP"/>
    <property type="match status" value="1"/>
</dbReference>
<dbReference type="InterPro" id="IPR001164">
    <property type="entry name" value="ArfGAP_dom"/>
</dbReference>
<proteinExistence type="predicted"/>
<dbReference type="InterPro" id="IPR038508">
    <property type="entry name" value="ArfGAP_dom_sf"/>
</dbReference>
<dbReference type="InterPro" id="IPR037851">
    <property type="entry name" value="PH2_ADAP"/>
</dbReference>
<dbReference type="PANTHER" id="PTHR46021:SF2">
    <property type="entry name" value="ARF-GAP WITH DUAL PH DOMAIN-CONTAINING PROTEIN 1"/>
    <property type="match status" value="1"/>
</dbReference>
<evidence type="ECO:0000259" key="4">
    <source>
        <dbReference type="PROSITE" id="PS50115"/>
    </source>
</evidence>
<dbReference type="GO" id="GO:1902936">
    <property type="term" value="F:phosphatidylinositol bisphosphate binding"/>
    <property type="evidence" value="ECO:0007669"/>
    <property type="project" value="InterPro"/>
</dbReference>
<dbReference type="SUPFAM" id="SSF57863">
    <property type="entry name" value="ArfGap/RecO-like zinc finger"/>
    <property type="match status" value="1"/>
</dbReference>
<dbReference type="Gene3D" id="2.30.29.30">
    <property type="entry name" value="Pleckstrin-homology domain (PH domain)/Phosphotyrosine-binding domain (PTB)"/>
    <property type="match status" value="2"/>
</dbReference>
<evidence type="ECO:0008006" key="7">
    <source>
        <dbReference type="Google" id="ProtNLM"/>
    </source>
</evidence>
<sequence>MAETNRQKLMQISQKPGNNVCADCGDNDPEWTSCSIGIFLCQECAGIHRSLGTESRVRSSRLDNWDTEQVEYMDGVGNDKAKQKYEVCVPAFYRRPKKNDPNVVKKEWILGKYLRYEFTEPAQQIAYTSQRKEGNLMKLGRDRRLYQSRKFVIDRAENKLSYYVIEDSGKVKSSSSFMSPASRSSYSFHSKQSTPKPKAEINLDEVNAVFVPEKMGNPYGLQITYYKNGSTRCLYLYSENSKDIVDWYNAIRAAKLERRQIAFPDRTLEQLSEDLTRDFTLEGWLSKMGPRHEPFKRRWFTLDRRKLSYFEDPLNAFAKGEVFIGHKDAGYSVTIGAPEDQSNCGEHCFQLHVPDRDYVMRAETKDEMEQWIEALKKVVELPLTPQDTKLASILVSKKSNSIRLYRN</sequence>
<dbReference type="InterPro" id="IPR001849">
    <property type="entry name" value="PH_domain"/>
</dbReference>
<dbReference type="InterPro" id="IPR011993">
    <property type="entry name" value="PH-like_dom_sf"/>
</dbReference>
<dbReference type="Proteomes" id="UP001347796">
    <property type="component" value="Unassembled WGS sequence"/>
</dbReference>
<keyword evidence="1" id="KW-0863">Zinc-finger</keyword>
<dbReference type="EMBL" id="JAZGQO010000014">
    <property type="protein sequence ID" value="KAK6170285.1"/>
    <property type="molecule type" value="Genomic_DNA"/>
</dbReference>
<dbReference type="CDD" id="cd08832">
    <property type="entry name" value="ArfGap_ADAP"/>
    <property type="match status" value="1"/>
</dbReference>
<dbReference type="PRINTS" id="PR00405">
    <property type="entry name" value="REVINTRACTNG"/>
</dbReference>
<keyword evidence="6" id="KW-1185">Reference proteome</keyword>
<dbReference type="Pfam" id="PF01412">
    <property type="entry name" value="ArfGap"/>
    <property type="match status" value="1"/>
</dbReference>
<protein>
    <recommendedName>
        <fullName evidence="7">Arf-GAP with dual PH domain-containing protein 2</fullName>
    </recommendedName>
</protein>
<comment type="caution">
    <text evidence="5">The sequence shown here is derived from an EMBL/GenBank/DDBJ whole genome shotgun (WGS) entry which is preliminary data.</text>
</comment>
<dbReference type="SUPFAM" id="SSF50729">
    <property type="entry name" value="PH domain-like"/>
    <property type="match status" value="2"/>
</dbReference>
<dbReference type="SMART" id="SM00233">
    <property type="entry name" value="PH"/>
    <property type="match status" value="2"/>
</dbReference>
<accession>A0AAN8J5H9</accession>
<organism evidence="5 6">
    <name type="scientific">Patella caerulea</name>
    <name type="common">Rayed Mediterranean limpet</name>
    <dbReference type="NCBI Taxonomy" id="87958"/>
    <lineage>
        <taxon>Eukaryota</taxon>
        <taxon>Metazoa</taxon>
        <taxon>Spiralia</taxon>
        <taxon>Lophotrochozoa</taxon>
        <taxon>Mollusca</taxon>
        <taxon>Gastropoda</taxon>
        <taxon>Patellogastropoda</taxon>
        <taxon>Patelloidea</taxon>
        <taxon>Patellidae</taxon>
        <taxon>Patella</taxon>
    </lineage>
</organism>
<dbReference type="PROSITE" id="PS50115">
    <property type="entry name" value="ARFGAP"/>
    <property type="match status" value="1"/>
</dbReference>